<evidence type="ECO:0000256" key="1">
    <source>
        <dbReference type="SAM" id="SignalP"/>
    </source>
</evidence>
<feature type="signal peptide" evidence="1">
    <location>
        <begin position="1"/>
        <end position="31"/>
    </location>
</feature>
<evidence type="ECO:0000313" key="2">
    <source>
        <dbReference type="EMBL" id="SEA84900.1"/>
    </source>
</evidence>
<dbReference type="Proteomes" id="UP000199002">
    <property type="component" value="Unassembled WGS sequence"/>
</dbReference>
<dbReference type="AlphaFoldDB" id="A0A1H4EJY5"/>
<organism evidence="2 3">
    <name type="scientific">Acidovorax soli</name>
    <dbReference type="NCBI Taxonomy" id="592050"/>
    <lineage>
        <taxon>Bacteria</taxon>
        <taxon>Pseudomonadati</taxon>
        <taxon>Pseudomonadota</taxon>
        <taxon>Betaproteobacteria</taxon>
        <taxon>Burkholderiales</taxon>
        <taxon>Comamonadaceae</taxon>
        <taxon>Acidovorax</taxon>
    </lineage>
</organism>
<accession>A0A1H4EJY5</accession>
<proteinExistence type="predicted"/>
<dbReference type="EMBL" id="FNQJ01000036">
    <property type="protein sequence ID" value="SEA84900.1"/>
    <property type="molecule type" value="Genomic_DNA"/>
</dbReference>
<evidence type="ECO:0000313" key="3">
    <source>
        <dbReference type="Proteomes" id="UP000199002"/>
    </source>
</evidence>
<feature type="chain" id="PRO_5011719737" evidence="1">
    <location>
        <begin position="32"/>
        <end position="138"/>
    </location>
</feature>
<reference evidence="3" key="1">
    <citation type="submission" date="2016-10" db="EMBL/GenBank/DDBJ databases">
        <authorList>
            <person name="Varghese N."/>
            <person name="Submissions S."/>
        </authorList>
    </citation>
    <scope>NUCLEOTIDE SEQUENCE [LARGE SCALE GENOMIC DNA]</scope>
    <source>
        <strain evidence="3">DSM 25157</strain>
    </source>
</reference>
<protein>
    <submittedName>
        <fullName evidence="2">Uncharacterized protein</fullName>
    </submittedName>
</protein>
<sequence length="138" mass="15179">MKMRALRWPRRVTRGLGVHFLCGMLVPLACAAPPGIPLTTAQIRSTVGGRQVTDGLHWSHDYFLDGRLDRSENGRTRAGRWSAQNNQLCLLLPEISKESPVCFDVVRVGGELQYRDAGSVVYAGTVKKSAPRLQPAPP</sequence>
<name>A0A1H4EJY5_9BURK</name>
<gene>
    <name evidence="2" type="ORF">SAMN05421875_13613</name>
</gene>
<keyword evidence="3" id="KW-1185">Reference proteome</keyword>
<keyword evidence="1" id="KW-0732">Signal</keyword>
<dbReference type="STRING" id="592050.SAMN05421875_13613"/>